<dbReference type="InterPro" id="IPR036514">
    <property type="entry name" value="SGNH_hydro_sf"/>
</dbReference>
<keyword evidence="5" id="KW-1185">Reference proteome</keyword>
<dbReference type="RefSeq" id="XP_058325433.1">
    <property type="nucleotide sequence ID" value="XM_058479910.1"/>
</dbReference>
<dbReference type="SUPFAM" id="SSF52266">
    <property type="entry name" value="SGNH hydrolase"/>
    <property type="match status" value="1"/>
</dbReference>
<dbReference type="InterPro" id="IPR028994">
    <property type="entry name" value="Integrin_alpha_N"/>
</dbReference>
<dbReference type="EMBL" id="JAPQKS010000009">
    <property type="protein sequence ID" value="KAJ5214936.1"/>
    <property type="molecule type" value="Genomic_DNA"/>
</dbReference>
<sequence length="1481" mass="161599">MRFSSLSLALWAGVATMVSALPSHGVALEQQDVPSNNMTSKSLEARITSTPLLLRILPLGASITWGYLSSTGNGYRKPLRDQLRYAGYEVDMVGTKQNGDMVDRDVEAHIGDVITQVQTAAKGSLQYKPNVVLINAGTNDCLQSLDIPNAGARMKTLIDMLLDSGFDTTVVLSTLIPCADSVGESHRGSVNSQYRDLVTQMQGEKKKVVLADMDPPQPSPANGWLDLSTDYADPIHPNDVGYSKMADVWYQAIHSAITAGYITNPGQSLTISSGSSSCEKKYGDGVYAGGLTQTGSGQDDGIYLHDSQSQGIVLTVESDYDRGQYFFVRLYSRERDDFVGWYEREDGSQWYGVWRNTGDSSNRYVKVADMSVVIPCIPKGVNFVDINGDGLDDFVCIGPEGDAYAAINQGNGNDENPPTFDGYPQAQVRLGDVDGDGRADYCVLALNGDMHCWRNGWIEDTPAYWQDLGKRFTGQNMGNLTGVRLEDINGDGRDDWMWIGDTGEVYTQTNTRSCEKGEPGDGLNIAWHQAFKKGSNSGPTHAGMGVNGVRERIHFARVYGVPEAFGLLGRQDYVYLDHSTDGKRHKFDLRVWQNSGSGSAKLKADGDKYCNMVGHSNGMMDYVWTLSTGQMTLYPNRGMKSVVNGGPSFWDAAVIIWDPSTWGAELDRRDLHLVDWDGDGACDIVWVDPNNQNKPQLWKNQYKATGKWTWEYDSNPAPDLYCPEKRGVGIFDLPVKFADISGNGKGDYLCIEKDGRTWGFIHNSDDTWEYIDQFKYSEQKDRANLHWADVNGDGRADLIYTDKFNGDGWVWWNNGRKDVSGSRYEWVPAGPRYMGNRAGNCMHYPDLQGDKRADMHALTGTWTNQAETWFNECSQDAQGDDPGGITDPVLPTQPGTFIQEDCNSGTGPDDPPDLQVLCTMTCMYGVCPEPCTCLKTGPPKTPADGDGTVGTALPGESGAVETLCAFACARGYCPPSLCTKSKTSTGPTQNPNCLNGKSNFHDSNWPCILCSDPGVADTVDAVDRWNNAEADSALAYGLDDYRSNVGAGVISEGNVVSLLARYFNITPGGTEPSTRECFLDDQTHCEDVNICDANAPAGALIFDAFSNLQGLFQAWYDGTTDAHGAVADKVGNITATFATIEVESDTAFKLILDVITLGYGQIGSYVWNKVLKDSSFFTKTADRKNDHGWFKDASNNMVSTALTIAKDSGQAAQIKIAQSTEISNGLASLYTQFTGFINSQLSATFNGSNLDSLQTMLTGGVFAEAFGGNVSQATLQPGMEAVLLSLLIPQAWALSADVNPVILMQPGANNQTNPFEHVYADGLNSDNIDNQFHSKQGANNWGLSDDDANRLRITVDDYSLYMFTVHPSMGLTLGNQEWSNVTMNDIVVSSFQGFQLNGNKNGYHLDPTSADDIMFIDGLGTKGDFAFQNFLATPGFFTIPVCTVEDIVFNAYIAGVAPDDCEYFPCCGVPDDWVLIIDGNN</sequence>
<comment type="caution">
    <text evidence="4">The sequence shown here is derived from an EMBL/GenBank/DDBJ whole genome shotgun (WGS) entry which is preliminary data.</text>
</comment>
<evidence type="ECO:0000256" key="1">
    <source>
        <dbReference type="ARBA" id="ARBA00022729"/>
    </source>
</evidence>
<dbReference type="GeneID" id="83207214"/>
<dbReference type="Pfam" id="PF13472">
    <property type="entry name" value="Lipase_GDSL_2"/>
    <property type="match status" value="1"/>
</dbReference>
<evidence type="ECO:0000259" key="3">
    <source>
        <dbReference type="Pfam" id="PF13472"/>
    </source>
</evidence>
<feature type="chain" id="PRO_5040783514" description="SGNH hydrolase-type esterase domain-containing protein" evidence="2">
    <location>
        <begin position="21"/>
        <end position="1481"/>
    </location>
</feature>
<evidence type="ECO:0000256" key="2">
    <source>
        <dbReference type="SAM" id="SignalP"/>
    </source>
</evidence>
<organism evidence="4 5">
    <name type="scientific">Penicillium chermesinum</name>
    <dbReference type="NCBI Taxonomy" id="63820"/>
    <lineage>
        <taxon>Eukaryota</taxon>
        <taxon>Fungi</taxon>
        <taxon>Dikarya</taxon>
        <taxon>Ascomycota</taxon>
        <taxon>Pezizomycotina</taxon>
        <taxon>Eurotiomycetes</taxon>
        <taxon>Eurotiomycetidae</taxon>
        <taxon>Eurotiales</taxon>
        <taxon>Aspergillaceae</taxon>
        <taxon>Penicillium</taxon>
    </lineage>
</organism>
<dbReference type="InterPro" id="IPR013517">
    <property type="entry name" value="FG-GAP"/>
</dbReference>
<dbReference type="Pfam" id="PF13517">
    <property type="entry name" value="FG-GAP_3"/>
    <property type="match status" value="2"/>
</dbReference>
<feature type="domain" description="SGNH hydrolase-type esterase" evidence="3">
    <location>
        <begin position="59"/>
        <end position="242"/>
    </location>
</feature>
<dbReference type="CDD" id="cd01833">
    <property type="entry name" value="XynB_like"/>
    <property type="match status" value="1"/>
</dbReference>
<dbReference type="PANTHER" id="PTHR30383">
    <property type="entry name" value="THIOESTERASE 1/PROTEASE 1/LYSOPHOSPHOLIPASE L1"/>
    <property type="match status" value="1"/>
</dbReference>
<name>A0A9W9N835_9EURO</name>
<reference evidence="4" key="1">
    <citation type="submission" date="2022-11" db="EMBL/GenBank/DDBJ databases">
        <authorList>
            <person name="Petersen C."/>
        </authorList>
    </citation>
    <scope>NUCLEOTIDE SEQUENCE</scope>
    <source>
        <strain evidence="4">IBT 19713</strain>
    </source>
</reference>
<protein>
    <recommendedName>
        <fullName evidence="3">SGNH hydrolase-type esterase domain-containing protein</fullName>
    </recommendedName>
</protein>
<dbReference type="PANTHER" id="PTHR30383:SF31">
    <property type="entry name" value="SGNH HYDROLASE-TYPE ESTERASE DOMAIN-CONTAINING PROTEIN-RELATED"/>
    <property type="match status" value="1"/>
</dbReference>
<proteinExistence type="predicted"/>
<dbReference type="GO" id="GO:0004622">
    <property type="term" value="F:phosphatidylcholine lysophospholipase activity"/>
    <property type="evidence" value="ECO:0007669"/>
    <property type="project" value="TreeGrafter"/>
</dbReference>
<evidence type="ECO:0000313" key="5">
    <source>
        <dbReference type="Proteomes" id="UP001150941"/>
    </source>
</evidence>
<gene>
    <name evidence="4" type="ORF">N7468_010615</name>
</gene>
<dbReference type="OrthoDB" id="6123at2759"/>
<feature type="signal peptide" evidence="2">
    <location>
        <begin position="1"/>
        <end position="20"/>
    </location>
</feature>
<keyword evidence="1 2" id="KW-0732">Signal</keyword>
<dbReference type="InterPro" id="IPR051532">
    <property type="entry name" value="Ester_Hydrolysis_Enzymes"/>
</dbReference>
<accession>A0A9W9N835</accession>
<evidence type="ECO:0000313" key="4">
    <source>
        <dbReference type="EMBL" id="KAJ5214936.1"/>
    </source>
</evidence>
<dbReference type="Gene3D" id="3.40.50.1110">
    <property type="entry name" value="SGNH hydrolase"/>
    <property type="match status" value="1"/>
</dbReference>
<dbReference type="InterPro" id="IPR013830">
    <property type="entry name" value="SGNH_hydro"/>
</dbReference>
<dbReference type="FunFam" id="3.40.50.1110:FF:000020">
    <property type="entry name" value="Esterase, putative (AFU_orthologue AFUA_1G03170)"/>
    <property type="match status" value="1"/>
</dbReference>
<dbReference type="Proteomes" id="UP001150941">
    <property type="component" value="Unassembled WGS sequence"/>
</dbReference>
<dbReference type="SUPFAM" id="SSF69318">
    <property type="entry name" value="Integrin alpha N-terminal domain"/>
    <property type="match status" value="2"/>
</dbReference>
<reference evidence="4" key="2">
    <citation type="journal article" date="2023" name="IMA Fungus">
        <title>Comparative genomic study of the Penicillium genus elucidates a diverse pangenome and 15 lateral gene transfer events.</title>
        <authorList>
            <person name="Petersen C."/>
            <person name="Sorensen T."/>
            <person name="Nielsen M.R."/>
            <person name="Sondergaard T.E."/>
            <person name="Sorensen J.L."/>
            <person name="Fitzpatrick D.A."/>
            <person name="Frisvad J.C."/>
            <person name="Nielsen K.L."/>
        </authorList>
    </citation>
    <scope>NUCLEOTIDE SEQUENCE</scope>
    <source>
        <strain evidence="4">IBT 19713</strain>
    </source>
</reference>